<dbReference type="InterPro" id="IPR058074">
    <property type="entry name" value="Bacteriocin-like"/>
</dbReference>
<protein>
    <recommendedName>
        <fullName evidence="3">Bacteriocin</fullName>
    </recommendedName>
</protein>
<accession>A0A077EJS3</accession>
<sequence>MKKLRQLSRHDLKNVKGSAACSMWYNHTTSCGVSYGLCFDNYTSIDDMQKAVDDLDKIKC</sequence>
<reference evidence="1" key="1">
    <citation type="journal article" date="2013" name="Lancet">
        <title>First case of E anophelis outbreak in an intensive-care unit.</title>
        <authorList>
            <person name="Teo J."/>
            <person name="Tan S.Y."/>
            <person name="Tay M."/>
            <person name="Ding Y."/>
            <person name="Kjelleberg S."/>
            <person name="Givskov M."/>
            <person name="Lin R.T."/>
            <person name="Yang L."/>
        </authorList>
    </citation>
    <scope>NUCLEOTIDE SEQUENCE [LARGE SCALE GENOMIC DNA]</scope>
    <source>
        <strain evidence="1">NUHP1</strain>
    </source>
</reference>
<name>A0A077EJS3_9FLAO</name>
<gene>
    <name evidence="1" type="ORF">BD94_3018</name>
</gene>
<reference evidence="1" key="2">
    <citation type="journal article" date="2015" name="Genome Biol. Evol.">
        <title>Complete Genome Sequence and Transcriptomic Analysis of the Novel Pathogen Elizabethkingia anophelis in Response to Oxidative Stress.</title>
        <authorList>
            <person name="Li Y."/>
            <person name="Liu Y."/>
            <person name="Chew S.C."/>
            <person name="Tay M."/>
            <person name="Salido M.M."/>
            <person name="Teo J."/>
            <person name="Lauro F.M."/>
            <person name="Givskov M."/>
            <person name="Yang L."/>
        </authorList>
    </citation>
    <scope>NUCLEOTIDE SEQUENCE</scope>
    <source>
        <strain evidence="1">NUHP1</strain>
    </source>
</reference>
<organism evidence="1 2">
    <name type="scientific">Elizabethkingia anophelis NUHP1</name>
    <dbReference type="NCBI Taxonomy" id="1338011"/>
    <lineage>
        <taxon>Bacteria</taxon>
        <taxon>Pseudomonadati</taxon>
        <taxon>Bacteroidota</taxon>
        <taxon>Flavobacteriia</taxon>
        <taxon>Flavobacteriales</taxon>
        <taxon>Weeksellaceae</taxon>
        <taxon>Elizabethkingia</taxon>
    </lineage>
</organism>
<dbReference type="AlphaFoldDB" id="A0A077EJS3"/>
<evidence type="ECO:0000313" key="1">
    <source>
        <dbReference type="EMBL" id="AIL46793.1"/>
    </source>
</evidence>
<dbReference type="STRING" id="1338011.BD94_3018"/>
<dbReference type="EMBL" id="CP007547">
    <property type="protein sequence ID" value="AIL46793.1"/>
    <property type="molecule type" value="Genomic_DNA"/>
</dbReference>
<dbReference type="KEGG" id="eao:BD94_3018"/>
<evidence type="ECO:0000313" key="2">
    <source>
        <dbReference type="Proteomes" id="UP000028933"/>
    </source>
</evidence>
<dbReference type="HOGENOM" id="CLU_2934091_0_0_10"/>
<proteinExistence type="predicted"/>
<dbReference type="NCBIfam" id="NF047798">
    <property type="entry name" value="leader_Chryseo"/>
    <property type="match status" value="1"/>
</dbReference>
<dbReference type="GeneID" id="56684179"/>
<dbReference type="eggNOG" id="ENOG503110R">
    <property type="taxonomic scope" value="Bacteria"/>
</dbReference>
<evidence type="ECO:0008006" key="3">
    <source>
        <dbReference type="Google" id="ProtNLM"/>
    </source>
</evidence>
<dbReference type="RefSeq" id="WP_009089776.1">
    <property type="nucleotide sequence ID" value="NZ_CP007547.1"/>
</dbReference>
<dbReference type="Proteomes" id="UP000028933">
    <property type="component" value="Chromosome"/>
</dbReference>